<name>A0A0D0IGQ6_HAEIF</name>
<dbReference type="Proteomes" id="UP000050700">
    <property type="component" value="Unassembled WGS sequence"/>
</dbReference>
<evidence type="ECO:0000313" key="1">
    <source>
        <dbReference type="EMBL" id="KIS35166.1"/>
    </source>
</evidence>
<dbReference type="PATRIC" id="fig|727.564.peg.1004"/>
<dbReference type="EMBL" id="JMQP01000002">
    <property type="protein sequence ID" value="KIS35166.1"/>
    <property type="molecule type" value="Genomic_DNA"/>
</dbReference>
<dbReference type="SUPFAM" id="SSF47226">
    <property type="entry name" value="Histidine-containing phosphotransfer domain, HPT domain"/>
    <property type="match status" value="1"/>
</dbReference>
<sequence>MDGILRKLISIKDLHHCLQQFFADESESIIEMNDDNELSEQFDLALIETHGKSKILKNLSLFKQTMPNYLTQLSKDNMKETENTVHKIKRVAA</sequence>
<proteinExistence type="predicted"/>
<accession>A0A0D0IGQ6</accession>
<dbReference type="GO" id="GO:0000160">
    <property type="term" value="P:phosphorelay signal transduction system"/>
    <property type="evidence" value="ECO:0007669"/>
    <property type="project" value="InterPro"/>
</dbReference>
<organism evidence="1 2">
    <name type="scientific">Haemophilus influenzae</name>
    <dbReference type="NCBI Taxonomy" id="727"/>
    <lineage>
        <taxon>Bacteria</taxon>
        <taxon>Pseudomonadati</taxon>
        <taxon>Pseudomonadota</taxon>
        <taxon>Gammaproteobacteria</taxon>
        <taxon>Pasteurellales</taxon>
        <taxon>Pasteurellaceae</taxon>
        <taxon>Haemophilus</taxon>
    </lineage>
</organism>
<gene>
    <name evidence="1" type="ORF">NTHI1209_00769</name>
</gene>
<comment type="caution">
    <text evidence="1">The sequence shown here is derived from an EMBL/GenBank/DDBJ whole genome shotgun (WGS) entry which is preliminary data.</text>
</comment>
<dbReference type="AlphaFoldDB" id="A0A0D0IGQ6"/>
<evidence type="ECO:0000313" key="2">
    <source>
        <dbReference type="Proteomes" id="UP000050700"/>
    </source>
</evidence>
<dbReference type="RefSeq" id="WP_042600832.1">
    <property type="nucleotide sequence ID" value="NZ_AP018779.1"/>
</dbReference>
<protein>
    <submittedName>
        <fullName evidence="1">Aerobic respiration control sensor protein ArcB</fullName>
    </submittedName>
</protein>
<reference evidence="1 2" key="1">
    <citation type="submission" date="2014-05" db="EMBL/GenBank/DDBJ databases">
        <title>Methylome analysis of the phasevarions of Haemophilus influenzae.</title>
        <authorList>
            <person name="Atack J.M."/>
            <person name="Fox K.L."/>
            <person name="Power P.M."/>
            <person name="Clark T."/>
            <person name="Jurcisek J."/>
            <person name="Korlach J."/>
            <person name="Bakaletz L.O."/>
            <person name="Jennings M.P."/>
        </authorList>
    </citation>
    <scope>NUCLEOTIDE SEQUENCE [LARGE SCALE GENOMIC DNA]</scope>
    <source>
        <strain evidence="1 2">1209</strain>
    </source>
</reference>
<dbReference type="InterPro" id="IPR036641">
    <property type="entry name" value="HPT_dom_sf"/>
</dbReference>